<sequence>MLLPIRVHKRFLTLFKTLQIDDCPQQSTLNIHVLNIESNEFIYCKLVEELRDIIITYVHSNRRLEEFEENYPSYSPKPFFEAIQKFRNYTSNEGELGELLLYAFLEAGLNAPKLLSKMQLKTDSNDYIKGSDGVHLLELDDGYQLIFGESKLYADLLKGAREAFDSILDFKNNGMEFERGLIDTHVINEMVSEEGYEKIKSILLPSGDDGPDLDLSFGIFLGFELQVDNSKLSMKNKEYREWVNESVKQNATRVVKTIQRKITSHNLFGHEFHIYIVPFTDIDVTRKKLIHEMLTIK</sequence>
<proteinExistence type="predicted"/>
<dbReference type="InterPro" id="IPR014976">
    <property type="entry name" value="AbpA_HamA_C"/>
</dbReference>
<accession>A0ABV3N2S5</accession>
<dbReference type="RefSeq" id="WP_367167753.1">
    <property type="nucleotide sequence ID" value="NZ_JBFKZN010000006.1"/>
</dbReference>
<reference evidence="2 3" key="1">
    <citation type="submission" date="2024-07" db="EMBL/GenBank/DDBJ databases">
        <authorList>
            <person name="Dulla G.F.J."/>
            <person name="Delorm J.G."/>
        </authorList>
    </citation>
    <scope>NUCLEOTIDE SEQUENCE [LARGE SCALE GENOMIC DNA]</scope>
    <source>
        <strain evidence="2 3">JGD 233</strain>
    </source>
</reference>
<protein>
    <submittedName>
        <fullName evidence="2">DUF1837 domain-containing protein</fullName>
    </submittedName>
</protein>
<comment type="caution">
    <text evidence="2">The sequence shown here is derived from an EMBL/GenBank/DDBJ whole genome shotgun (WGS) entry which is preliminary data.</text>
</comment>
<dbReference type="EMBL" id="JBFKZN010000006">
    <property type="protein sequence ID" value="MEW5290120.1"/>
    <property type="molecule type" value="Genomic_DNA"/>
</dbReference>
<keyword evidence="3" id="KW-1185">Reference proteome</keyword>
<name>A0ABV3N2S5_9GAMM</name>
<gene>
    <name evidence="2" type="ORF">ABW286_13155</name>
</gene>
<dbReference type="Proteomes" id="UP001554567">
    <property type="component" value="Unassembled WGS sequence"/>
</dbReference>
<evidence type="ECO:0000259" key="1">
    <source>
        <dbReference type="Pfam" id="PF08878"/>
    </source>
</evidence>
<evidence type="ECO:0000313" key="2">
    <source>
        <dbReference type="EMBL" id="MEW5290120.1"/>
    </source>
</evidence>
<organism evidence="2 3">
    <name type="scientific">Erwinia papayae</name>
    <dbReference type="NCBI Taxonomy" id="206499"/>
    <lineage>
        <taxon>Bacteria</taxon>
        <taxon>Pseudomonadati</taxon>
        <taxon>Pseudomonadota</taxon>
        <taxon>Gammaproteobacteria</taxon>
        <taxon>Enterobacterales</taxon>
        <taxon>Erwiniaceae</taxon>
        <taxon>Erwinia</taxon>
    </lineage>
</organism>
<feature type="domain" description="Anti-bacteriophage protein A/HamA C-terminal" evidence="1">
    <location>
        <begin position="17"/>
        <end position="290"/>
    </location>
</feature>
<evidence type="ECO:0000313" key="3">
    <source>
        <dbReference type="Proteomes" id="UP001554567"/>
    </source>
</evidence>
<dbReference type="Pfam" id="PF08878">
    <property type="entry name" value="HamA"/>
    <property type="match status" value="1"/>
</dbReference>